<dbReference type="CDD" id="cd00075">
    <property type="entry name" value="HATPase"/>
    <property type="match status" value="1"/>
</dbReference>
<dbReference type="Proteomes" id="UP000075502">
    <property type="component" value="Unassembled WGS sequence"/>
</dbReference>
<dbReference type="SUPFAM" id="SSF47384">
    <property type="entry name" value="Homodimeric domain of signal transducing histidine kinase"/>
    <property type="match status" value="1"/>
</dbReference>
<dbReference type="GO" id="GO:0007234">
    <property type="term" value="P:osmosensory signaling via phosphorelay pathway"/>
    <property type="evidence" value="ECO:0007669"/>
    <property type="project" value="TreeGrafter"/>
</dbReference>
<dbReference type="CDD" id="cd00082">
    <property type="entry name" value="HisKA"/>
    <property type="match status" value="1"/>
</dbReference>
<evidence type="ECO:0000256" key="6">
    <source>
        <dbReference type="ARBA" id="ARBA00022777"/>
    </source>
</evidence>
<dbReference type="InterPro" id="IPR003594">
    <property type="entry name" value="HATPase_dom"/>
</dbReference>
<dbReference type="SUPFAM" id="SSF55785">
    <property type="entry name" value="PYP-like sensor domain (PAS domain)"/>
    <property type="match status" value="1"/>
</dbReference>
<evidence type="ECO:0000256" key="5">
    <source>
        <dbReference type="ARBA" id="ARBA00022741"/>
    </source>
</evidence>
<dbReference type="InterPro" id="IPR036097">
    <property type="entry name" value="HisK_dim/P_sf"/>
</dbReference>
<evidence type="ECO:0000256" key="2">
    <source>
        <dbReference type="ARBA" id="ARBA00012438"/>
    </source>
</evidence>
<keyword evidence="6" id="KW-0418">Kinase</keyword>
<dbReference type="InterPro" id="IPR036890">
    <property type="entry name" value="HATPase_C_sf"/>
</dbReference>
<evidence type="ECO:0000256" key="3">
    <source>
        <dbReference type="ARBA" id="ARBA00022553"/>
    </source>
</evidence>
<keyword evidence="7" id="KW-0067">ATP-binding</keyword>
<dbReference type="SMART" id="SM00388">
    <property type="entry name" value="HisKA"/>
    <property type="match status" value="1"/>
</dbReference>
<dbReference type="Pfam" id="PF08448">
    <property type="entry name" value="PAS_4"/>
    <property type="match status" value="1"/>
</dbReference>
<dbReference type="InterPro" id="IPR050351">
    <property type="entry name" value="BphY/WalK/GraS-like"/>
</dbReference>
<dbReference type="EC" id="2.7.13.3" evidence="2"/>
<organism evidence="10 11">
    <name type="scientific">Sorangium cellulosum</name>
    <name type="common">Polyangium cellulosum</name>
    <dbReference type="NCBI Taxonomy" id="56"/>
    <lineage>
        <taxon>Bacteria</taxon>
        <taxon>Pseudomonadati</taxon>
        <taxon>Myxococcota</taxon>
        <taxon>Polyangia</taxon>
        <taxon>Polyangiales</taxon>
        <taxon>Polyangiaceae</taxon>
        <taxon>Sorangium</taxon>
    </lineage>
</organism>
<dbReference type="PRINTS" id="PR00344">
    <property type="entry name" value="BCTRLSENSOR"/>
</dbReference>
<dbReference type="Gene3D" id="3.30.565.10">
    <property type="entry name" value="Histidine kinase-like ATPase, C-terminal domain"/>
    <property type="match status" value="1"/>
</dbReference>
<dbReference type="SUPFAM" id="SSF55874">
    <property type="entry name" value="ATPase domain of HSP90 chaperone/DNA topoisomerase II/histidine kinase"/>
    <property type="match status" value="1"/>
</dbReference>
<evidence type="ECO:0000313" key="10">
    <source>
        <dbReference type="EMBL" id="KYG07508.1"/>
    </source>
</evidence>
<dbReference type="Pfam" id="PF00512">
    <property type="entry name" value="HisKA"/>
    <property type="match status" value="1"/>
</dbReference>
<dbReference type="InterPro" id="IPR005467">
    <property type="entry name" value="His_kinase_dom"/>
</dbReference>
<dbReference type="SMART" id="SM00387">
    <property type="entry name" value="HATPase_c"/>
    <property type="match status" value="1"/>
</dbReference>
<dbReference type="EMBL" id="JEME01001312">
    <property type="protein sequence ID" value="KYG07508.1"/>
    <property type="molecule type" value="Genomic_DNA"/>
</dbReference>
<dbReference type="Gene3D" id="3.30.450.20">
    <property type="entry name" value="PAS domain"/>
    <property type="match status" value="1"/>
</dbReference>
<keyword evidence="8" id="KW-0902">Two-component regulatory system</keyword>
<comment type="catalytic activity">
    <reaction evidence="1">
        <text>ATP + protein L-histidine = ADP + protein N-phospho-L-histidine.</text>
        <dbReference type="EC" id="2.7.13.3"/>
    </reaction>
</comment>
<dbReference type="PROSITE" id="PS50109">
    <property type="entry name" value="HIS_KIN"/>
    <property type="match status" value="1"/>
</dbReference>
<evidence type="ECO:0000313" key="11">
    <source>
        <dbReference type="Proteomes" id="UP000075502"/>
    </source>
</evidence>
<evidence type="ECO:0000259" key="9">
    <source>
        <dbReference type="PROSITE" id="PS50109"/>
    </source>
</evidence>
<dbReference type="PANTHER" id="PTHR42878">
    <property type="entry name" value="TWO-COMPONENT HISTIDINE KINASE"/>
    <property type="match status" value="1"/>
</dbReference>
<accession>A0A150TSQ4</accession>
<evidence type="ECO:0000256" key="4">
    <source>
        <dbReference type="ARBA" id="ARBA00022679"/>
    </source>
</evidence>
<keyword evidence="4" id="KW-0808">Transferase</keyword>
<dbReference type="InterPro" id="IPR035965">
    <property type="entry name" value="PAS-like_dom_sf"/>
</dbReference>
<dbReference type="GO" id="GO:0005524">
    <property type="term" value="F:ATP binding"/>
    <property type="evidence" value="ECO:0007669"/>
    <property type="project" value="UniProtKB-KW"/>
</dbReference>
<comment type="caution">
    <text evidence="10">The sequence shown here is derived from an EMBL/GenBank/DDBJ whole genome shotgun (WGS) entry which is preliminary data.</text>
</comment>
<dbReference type="GO" id="GO:0030295">
    <property type="term" value="F:protein kinase activator activity"/>
    <property type="evidence" value="ECO:0007669"/>
    <property type="project" value="TreeGrafter"/>
</dbReference>
<dbReference type="Pfam" id="PF02518">
    <property type="entry name" value="HATPase_c"/>
    <property type="match status" value="1"/>
</dbReference>
<evidence type="ECO:0000256" key="7">
    <source>
        <dbReference type="ARBA" id="ARBA00022840"/>
    </source>
</evidence>
<dbReference type="InterPro" id="IPR003661">
    <property type="entry name" value="HisK_dim/P_dom"/>
</dbReference>
<gene>
    <name evidence="10" type="ORF">BE21_29095</name>
</gene>
<feature type="domain" description="Histidine kinase" evidence="9">
    <location>
        <begin position="157"/>
        <end position="369"/>
    </location>
</feature>
<dbReference type="InterPro" id="IPR004358">
    <property type="entry name" value="Sig_transdc_His_kin-like_C"/>
</dbReference>
<reference evidence="10 11" key="1">
    <citation type="submission" date="2014-02" db="EMBL/GenBank/DDBJ databases">
        <title>The small core and large imbalanced accessory genome model reveals a collaborative survival strategy of Sorangium cellulosum strains in nature.</title>
        <authorList>
            <person name="Han K."/>
            <person name="Peng R."/>
            <person name="Blom J."/>
            <person name="Li Y.-Z."/>
        </authorList>
    </citation>
    <scope>NUCLEOTIDE SEQUENCE [LARGE SCALE GENOMIC DNA]</scope>
    <source>
        <strain evidence="10 11">So0007-03</strain>
    </source>
</reference>
<dbReference type="PANTHER" id="PTHR42878:SF7">
    <property type="entry name" value="SENSOR HISTIDINE KINASE GLRK"/>
    <property type="match status" value="1"/>
</dbReference>
<dbReference type="Gene3D" id="1.10.287.130">
    <property type="match status" value="1"/>
</dbReference>
<dbReference type="GO" id="GO:0000156">
    <property type="term" value="F:phosphorelay response regulator activity"/>
    <property type="evidence" value="ECO:0007669"/>
    <property type="project" value="TreeGrafter"/>
</dbReference>
<sequence>MRPTRAARREGTPMADADVDLARQHRPAIERSRLPAVLTTTAQHLVLYANPAFCGLSAVPLGELSGVPLTRLFRQSGGLAALLDRVIRDGITDVAADIALASSGGRAFHGTAIAAPLLDEQARPRGLLVQILEITEQAAARAHEAELERRREQVLSRVTHDLRSPLTAAMFYAESLELARAEHDTKRLAGRIVRSLRRMDEMIRVLRDVRRLQAGHRLPLSLGACDLAAIAREVADDLSAFHDERLVIQGEACVRGVWGEEELRRAIGILVSNALQHGAQGAPVAITVEAAPELAVVAVHNDGPAIPPDDQARVFAPFFRAGASEEVPRGWGLGLAFLRGCAEAHGGRVRLESDAERGTTFALELPLDSSPYQDPG</sequence>
<evidence type="ECO:0000256" key="8">
    <source>
        <dbReference type="ARBA" id="ARBA00023012"/>
    </source>
</evidence>
<dbReference type="AlphaFoldDB" id="A0A150TSQ4"/>
<keyword evidence="5" id="KW-0547">Nucleotide-binding</keyword>
<evidence type="ECO:0000256" key="1">
    <source>
        <dbReference type="ARBA" id="ARBA00000085"/>
    </source>
</evidence>
<dbReference type="GO" id="GO:0000155">
    <property type="term" value="F:phosphorelay sensor kinase activity"/>
    <property type="evidence" value="ECO:0007669"/>
    <property type="project" value="InterPro"/>
</dbReference>
<dbReference type="InterPro" id="IPR013656">
    <property type="entry name" value="PAS_4"/>
</dbReference>
<keyword evidence="3" id="KW-0597">Phosphoprotein</keyword>
<protein>
    <recommendedName>
        <fullName evidence="2">histidine kinase</fullName>
        <ecNumber evidence="2">2.7.13.3</ecNumber>
    </recommendedName>
</protein>
<proteinExistence type="predicted"/>
<name>A0A150TSQ4_SORCE</name>